<gene>
    <name evidence="10" type="ORF">H131_03234</name>
</gene>
<dbReference type="Pfam" id="PF01497">
    <property type="entry name" value="Peripla_BP_2"/>
    <property type="match status" value="1"/>
</dbReference>
<dbReference type="SUPFAM" id="SSF53807">
    <property type="entry name" value="Helical backbone' metal receptor"/>
    <property type="match status" value="1"/>
</dbReference>
<dbReference type="eggNOG" id="COG0614">
    <property type="taxonomic scope" value="Bacteria"/>
</dbReference>
<dbReference type="OrthoDB" id="2652069at2"/>
<dbReference type="Proteomes" id="UP000013911">
    <property type="component" value="Unassembled WGS sequence"/>
</dbReference>
<dbReference type="SUPFAM" id="SSF46689">
    <property type="entry name" value="Homeodomain-like"/>
    <property type="match status" value="2"/>
</dbReference>
<sequence>MDGKDHILLWDNASIKVLDVRRKILRWDLRNYKMPSNGFIFISRGQAQVQLDNIEYIIQQFQVIHSGKGTILDIILTENELEYYLIFYKASIPSSSHQEILRLLEKSNPFHLQYSFVPSYPISIFHRVKLMEQEWKRADALDRFCVKALFYQFIHSTLRQLHRQEIDIIEPDLVAQVVMYIQEHYVQSITLESISASLNYSVPHVSSLFKKKTGYSVIDYLIRTRLDIAAKLLVESDATLKEIALSIGYKDPYYFGRLFKKYKGVSPLRFRKREVSRLKEVDSPQNAIGTSIVWRHIWRYINSDNHYQYNREEDLHMHRGSKASFSAMALLCMTLLLSACSGGTANLNNETTGQNQTVLEKQATGSSARVYKDSRGTEVEIPTKPERIVLQGNVIGDLLALGIEPVGVDRRFIDSGVLENKGKISATDIGFPTNLEKVLSLKPDIIMLSYIMDKEVEEASKIAPTVVFDGMLPVKERFPIIADIVGKNAEGEQQLKKYEEDAEAMWQKLRTDGTVAEGETAVVLQYFWNKNMYVMKTGGVADLLYQPEGFAMDEKVQALQPNSGPYIQISEESMHDTLVGDYLFVLLSADKEAQKAFEELQQKPLWNSLPAVKNNKIYFIEDKWNCDDMTTSKMLLEEFPNMLVK</sequence>
<evidence type="ECO:0000313" key="11">
    <source>
        <dbReference type="Proteomes" id="UP000013911"/>
    </source>
</evidence>
<dbReference type="InterPro" id="IPR018062">
    <property type="entry name" value="HTH_AraC-typ_CS"/>
</dbReference>
<evidence type="ECO:0000256" key="4">
    <source>
        <dbReference type="ARBA" id="ARBA00022729"/>
    </source>
</evidence>
<evidence type="ECO:0000256" key="7">
    <source>
        <dbReference type="ARBA" id="ARBA00023163"/>
    </source>
</evidence>
<keyword evidence="7" id="KW-0804">Transcription</keyword>
<dbReference type="HOGENOM" id="CLU_028727_0_0_9"/>
<comment type="similarity">
    <text evidence="2">Belongs to the bacterial solute-binding protein 8 family.</text>
</comment>
<keyword evidence="3" id="KW-0813">Transport</keyword>
<dbReference type="PANTHER" id="PTHR30532">
    <property type="entry name" value="IRON III DICITRATE-BINDING PERIPLASMIC PROTEIN"/>
    <property type="match status" value="1"/>
</dbReference>
<dbReference type="InterPro" id="IPR051313">
    <property type="entry name" value="Bact_iron-sidero_bind"/>
</dbReference>
<dbReference type="InterPro" id="IPR009057">
    <property type="entry name" value="Homeodomain-like_sf"/>
</dbReference>
<evidence type="ECO:0000256" key="2">
    <source>
        <dbReference type="ARBA" id="ARBA00008814"/>
    </source>
</evidence>
<evidence type="ECO:0000313" key="10">
    <source>
        <dbReference type="EMBL" id="EON73642.1"/>
    </source>
</evidence>
<evidence type="ECO:0000259" key="9">
    <source>
        <dbReference type="PROSITE" id="PS50983"/>
    </source>
</evidence>
<evidence type="ECO:0000256" key="3">
    <source>
        <dbReference type="ARBA" id="ARBA00022448"/>
    </source>
</evidence>
<dbReference type="InterPro" id="IPR002491">
    <property type="entry name" value="ABC_transptr_periplasmic_BD"/>
</dbReference>
<comment type="caution">
    <text evidence="10">The sequence shown here is derived from an EMBL/GenBank/DDBJ whole genome shotgun (WGS) entry which is preliminary data.</text>
</comment>
<keyword evidence="4" id="KW-0732">Signal</keyword>
<proteinExistence type="inferred from homology"/>
<dbReference type="GO" id="GO:0043565">
    <property type="term" value="F:sequence-specific DNA binding"/>
    <property type="evidence" value="ECO:0007669"/>
    <property type="project" value="InterPro"/>
</dbReference>
<dbReference type="Pfam" id="PF12833">
    <property type="entry name" value="HTH_18"/>
    <property type="match status" value="1"/>
</dbReference>
<dbReference type="PANTHER" id="PTHR30532:SF26">
    <property type="entry name" value="IRON(3+)-HYDROXAMATE-BINDING PROTEIN FHUD"/>
    <property type="match status" value="1"/>
</dbReference>
<keyword evidence="5" id="KW-0805">Transcription regulation</keyword>
<dbReference type="PATRIC" id="fig|1285586.5.peg.648"/>
<reference evidence="10 11" key="1">
    <citation type="submission" date="2013-04" db="EMBL/GenBank/DDBJ databases">
        <title>Draft genome of the heavy metal tolerant bacterium Lysinibacillus sphaericus strain OT4b.31.</title>
        <authorList>
            <person name="Pena-Montenegro T.D."/>
            <person name="Dussan J."/>
        </authorList>
    </citation>
    <scope>NUCLEOTIDE SEQUENCE [LARGE SCALE GENOMIC DNA]</scope>
    <source>
        <strain evidence="10 11">OT4b.31</strain>
    </source>
</reference>
<evidence type="ECO:0000256" key="5">
    <source>
        <dbReference type="ARBA" id="ARBA00023015"/>
    </source>
</evidence>
<dbReference type="InterPro" id="IPR020449">
    <property type="entry name" value="Tscrpt_reg_AraC-type_HTH"/>
</dbReference>
<dbReference type="RefSeq" id="WP_010857611.1">
    <property type="nucleotide sequence ID" value="NZ_KB933398.1"/>
</dbReference>
<dbReference type="Gene3D" id="3.40.50.1980">
    <property type="entry name" value="Nitrogenase molybdenum iron protein domain"/>
    <property type="match status" value="2"/>
</dbReference>
<keyword evidence="6" id="KW-0238">DNA-binding</keyword>
<dbReference type="PROSITE" id="PS01124">
    <property type="entry name" value="HTH_ARAC_FAMILY_2"/>
    <property type="match status" value="1"/>
</dbReference>
<dbReference type="EMBL" id="AQPX01000008">
    <property type="protein sequence ID" value="EON73642.1"/>
    <property type="molecule type" value="Genomic_DNA"/>
</dbReference>
<feature type="domain" description="HTH araC/xylS-type" evidence="8">
    <location>
        <begin position="175"/>
        <end position="273"/>
    </location>
</feature>
<evidence type="ECO:0000256" key="6">
    <source>
        <dbReference type="ARBA" id="ARBA00023125"/>
    </source>
</evidence>
<dbReference type="Gene3D" id="1.10.10.60">
    <property type="entry name" value="Homeodomain-like"/>
    <property type="match status" value="2"/>
</dbReference>
<dbReference type="GO" id="GO:0003700">
    <property type="term" value="F:DNA-binding transcription factor activity"/>
    <property type="evidence" value="ECO:0007669"/>
    <property type="project" value="InterPro"/>
</dbReference>
<protein>
    <submittedName>
        <fullName evidence="10">ABC transporter substrate-binding protein</fullName>
    </submittedName>
</protein>
<evidence type="ECO:0000256" key="1">
    <source>
        <dbReference type="ARBA" id="ARBA00004193"/>
    </source>
</evidence>
<dbReference type="PROSITE" id="PS50983">
    <property type="entry name" value="FE_B12_PBP"/>
    <property type="match status" value="1"/>
</dbReference>
<accession>R7ZHP7</accession>
<dbReference type="PRINTS" id="PR00032">
    <property type="entry name" value="HTHARAC"/>
</dbReference>
<feature type="domain" description="Fe/B12 periplasmic-binding" evidence="9">
    <location>
        <begin position="386"/>
        <end position="645"/>
    </location>
</feature>
<dbReference type="GO" id="GO:0030288">
    <property type="term" value="C:outer membrane-bounded periplasmic space"/>
    <property type="evidence" value="ECO:0007669"/>
    <property type="project" value="TreeGrafter"/>
</dbReference>
<dbReference type="PROSITE" id="PS00041">
    <property type="entry name" value="HTH_ARAC_FAMILY_1"/>
    <property type="match status" value="1"/>
</dbReference>
<name>R7ZHP7_LYSSH</name>
<comment type="subcellular location">
    <subcellularLocation>
        <location evidence="1">Cell membrane</location>
        <topology evidence="1">Lipid-anchor</topology>
    </subcellularLocation>
</comment>
<evidence type="ECO:0000259" key="8">
    <source>
        <dbReference type="PROSITE" id="PS01124"/>
    </source>
</evidence>
<dbReference type="SMART" id="SM00342">
    <property type="entry name" value="HTH_ARAC"/>
    <property type="match status" value="1"/>
</dbReference>
<dbReference type="GO" id="GO:1901678">
    <property type="term" value="P:iron coordination entity transport"/>
    <property type="evidence" value="ECO:0007669"/>
    <property type="project" value="UniProtKB-ARBA"/>
</dbReference>
<organism evidence="10 11">
    <name type="scientific">Lysinibacillus sphaericus OT4b.31</name>
    <dbReference type="NCBI Taxonomy" id="1285586"/>
    <lineage>
        <taxon>Bacteria</taxon>
        <taxon>Bacillati</taxon>
        <taxon>Bacillota</taxon>
        <taxon>Bacilli</taxon>
        <taxon>Bacillales</taxon>
        <taxon>Bacillaceae</taxon>
        <taxon>Lysinibacillus</taxon>
    </lineage>
</organism>
<dbReference type="AlphaFoldDB" id="R7ZHP7"/>
<dbReference type="InterPro" id="IPR018060">
    <property type="entry name" value="HTH_AraC"/>
</dbReference>
<dbReference type="eggNOG" id="COG2207">
    <property type="taxonomic scope" value="Bacteria"/>
</dbReference>
<dbReference type="GO" id="GO:0005886">
    <property type="term" value="C:plasma membrane"/>
    <property type="evidence" value="ECO:0007669"/>
    <property type="project" value="UniProtKB-SubCell"/>
</dbReference>